<dbReference type="PROSITE" id="PS00122">
    <property type="entry name" value="CARBOXYLESTERASE_B_1"/>
    <property type="match status" value="1"/>
</dbReference>
<gene>
    <name evidence="5" type="ORF">H2204_001273</name>
</gene>
<comment type="similarity">
    <text evidence="1 3">Belongs to the type-B carboxylesterase/lipase family.</text>
</comment>
<dbReference type="Gene3D" id="3.40.50.1820">
    <property type="entry name" value="alpha/beta hydrolase"/>
    <property type="match status" value="2"/>
</dbReference>
<keyword evidence="6" id="KW-1185">Reference proteome</keyword>
<feature type="signal peptide" evidence="3">
    <location>
        <begin position="1"/>
        <end position="28"/>
    </location>
</feature>
<evidence type="ECO:0000313" key="6">
    <source>
        <dbReference type="Proteomes" id="UP001172681"/>
    </source>
</evidence>
<dbReference type="Pfam" id="PF00135">
    <property type="entry name" value="COesterase"/>
    <property type="match status" value="1"/>
</dbReference>
<feature type="chain" id="PRO_5041486749" description="Carboxylic ester hydrolase" evidence="3">
    <location>
        <begin position="29"/>
        <end position="545"/>
    </location>
</feature>
<evidence type="ECO:0000259" key="4">
    <source>
        <dbReference type="Pfam" id="PF00135"/>
    </source>
</evidence>
<dbReference type="PANTHER" id="PTHR11559">
    <property type="entry name" value="CARBOXYLESTERASE"/>
    <property type="match status" value="1"/>
</dbReference>
<dbReference type="EC" id="3.1.1.-" evidence="3"/>
<dbReference type="AlphaFoldDB" id="A0AA38YDG1"/>
<evidence type="ECO:0000256" key="2">
    <source>
        <dbReference type="ARBA" id="ARBA00022801"/>
    </source>
</evidence>
<dbReference type="InterPro" id="IPR002018">
    <property type="entry name" value="CarbesteraseB"/>
</dbReference>
<dbReference type="InterPro" id="IPR019826">
    <property type="entry name" value="Carboxylesterase_B_AS"/>
</dbReference>
<evidence type="ECO:0000313" key="5">
    <source>
        <dbReference type="EMBL" id="KAJ9644811.1"/>
    </source>
</evidence>
<evidence type="ECO:0000256" key="3">
    <source>
        <dbReference type="RuleBase" id="RU361235"/>
    </source>
</evidence>
<dbReference type="EMBL" id="JAPDRN010000005">
    <property type="protein sequence ID" value="KAJ9644811.1"/>
    <property type="molecule type" value="Genomic_DNA"/>
</dbReference>
<protein>
    <recommendedName>
        <fullName evidence="3">Carboxylic ester hydrolase</fullName>
        <ecNumber evidence="3">3.1.1.-</ecNumber>
    </recommendedName>
</protein>
<sequence length="545" mass="59374">MATAFTLASNRHLTMRLALLSLLALTSAAAVTGRPANLTVQLPQGSYTGLIDPKYPNTRQYRAVPFAEPPVLGRRWMPPKRLSPSPEKHHYATRYPPSCGQFVTSVISLFDLPLSKGNLIYNGNQNDSSGLVGEATSEDCLYLAIWTPTRLPTPPSKGLPVLFFITGGGFILGGVDIPWQIPDSWVERTQSHIVVTINHRMDILGFPRARGLADSEQNLAMLDQRAALEWVRDHIAAFGGDPDRITLWGQSAGSIAADIHSYAWPDDPIVQGFWFQSGLIFNGVDRQDPTHSNFTFVASRFGCDFPGLDDGGAAELDCMRQVPFAQIINFVGQYADAGTSPPMRFNMVIDEKVIFADYEARAAAGKFARRPAILSMTANEMSSLVPWPAANLTEGPWQPAVTKGTVEGLVCPSLNMTTYRSDVGLPTYRIQYAGTFPNLNRYKWLGAYHASDIPIAFGTYHCLDGVAPSTDLEAAVSKVLQDHILAFAEDPWHGPQKMGWIPMNGSSPRGGDLLRIGAGGIVAQHIDGNEVDGVCLGIGEYDPFP</sequence>
<keyword evidence="2 3" id="KW-0378">Hydrolase</keyword>
<comment type="caution">
    <text evidence="5">The sequence shown here is derived from an EMBL/GenBank/DDBJ whole genome shotgun (WGS) entry which is preliminary data.</text>
</comment>
<evidence type="ECO:0000256" key="1">
    <source>
        <dbReference type="ARBA" id="ARBA00005964"/>
    </source>
</evidence>
<keyword evidence="3" id="KW-0732">Signal</keyword>
<feature type="domain" description="Carboxylesterase type B" evidence="4">
    <location>
        <begin position="39"/>
        <end position="385"/>
    </location>
</feature>
<dbReference type="Proteomes" id="UP001172681">
    <property type="component" value="Unassembled WGS sequence"/>
</dbReference>
<organism evidence="5 6">
    <name type="scientific">Knufia peltigerae</name>
    <dbReference type="NCBI Taxonomy" id="1002370"/>
    <lineage>
        <taxon>Eukaryota</taxon>
        <taxon>Fungi</taxon>
        <taxon>Dikarya</taxon>
        <taxon>Ascomycota</taxon>
        <taxon>Pezizomycotina</taxon>
        <taxon>Eurotiomycetes</taxon>
        <taxon>Chaetothyriomycetidae</taxon>
        <taxon>Chaetothyriales</taxon>
        <taxon>Trichomeriaceae</taxon>
        <taxon>Knufia</taxon>
    </lineage>
</organism>
<proteinExistence type="inferred from homology"/>
<dbReference type="SUPFAM" id="SSF53474">
    <property type="entry name" value="alpha/beta-Hydrolases"/>
    <property type="match status" value="1"/>
</dbReference>
<dbReference type="InterPro" id="IPR029058">
    <property type="entry name" value="AB_hydrolase_fold"/>
</dbReference>
<accession>A0AA38YDG1</accession>
<name>A0AA38YDG1_9EURO</name>
<dbReference type="GO" id="GO:0016787">
    <property type="term" value="F:hydrolase activity"/>
    <property type="evidence" value="ECO:0007669"/>
    <property type="project" value="UniProtKB-KW"/>
</dbReference>
<dbReference type="InterPro" id="IPR050309">
    <property type="entry name" value="Type-B_Carboxylest/Lipase"/>
</dbReference>
<reference evidence="5" key="1">
    <citation type="submission" date="2022-10" db="EMBL/GenBank/DDBJ databases">
        <title>Culturing micro-colonial fungi from biological soil crusts in the Mojave desert and describing Neophaeococcomyces mojavensis, and introducing the new genera and species Taxawa tesnikishii.</title>
        <authorList>
            <person name="Kurbessoian T."/>
            <person name="Stajich J.E."/>
        </authorList>
    </citation>
    <scope>NUCLEOTIDE SEQUENCE</scope>
    <source>
        <strain evidence="5">TK_35</strain>
    </source>
</reference>